<dbReference type="KEGG" id="orz:FNH13_10145"/>
<keyword evidence="1" id="KW-0472">Membrane</keyword>
<protein>
    <recommendedName>
        <fullName evidence="4">NUDIX hydrolase</fullName>
    </recommendedName>
</protein>
<proteinExistence type="predicted"/>
<reference evidence="2 3" key="1">
    <citation type="submission" date="2019-07" db="EMBL/GenBank/DDBJ databases">
        <title>complete genome sequencing of Ornithinimicrobium sp. H23M54.</title>
        <authorList>
            <person name="Bae J.-W."/>
            <person name="Lee S.-Y."/>
        </authorList>
    </citation>
    <scope>NUCLEOTIDE SEQUENCE [LARGE SCALE GENOMIC DNA]</scope>
    <source>
        <strain evidence="2 3">H23M54</strain>
    </source>
</reference>
<feature type="transmembrane region" description="Helical" evidence="1">
    <location>
        <begin position="12"/>
        <end position="33"/>
    </location>
</feature>
<dbReference type="Proteomes" id="UP000315395">
    <property type="component" value="Chromosome"/>
</dbReference>
<organism evidence="2 3">
    <name type="scientific">Ornithinimicrobium ciconiae</name>
    <dbReference type="NCBI Taxonomy" id="2594265"/>
    <lineage>
        <taxon>Bacteria</taxon>
        <taxon>Bacillati</taxon>
        <taxon>Actinomycetota</taxon>
        <taxon>Actinomycetes</taxon>
        <taxon>Micrococcales</taxon>
        <taxon>Ornithinimicrobiaceae</taxon>
        <taxon>Ornithinimicrobium</taxon>
    </lineage>
</organism>
<name>A0A516GAY0_9MICO</name>
<dbReference type="AlphaFoldDB" id="A0A516GAY0"/>
<accession>A0A516GAY0</accession>
<sequence length="187" mass="20358">MTDDWGLDTWGYGETIVVIAVVLAVLLAVGWYLSYTAVRLDRLHHRVIGTAAALDAQLVRRAEAALEVAYLAGIDPASATLLATSAGRVLDFDGSWSQERLDAESELSEVLRATQAPASEQAVEVAELLDRVRGAGERVQLARRFHNESVREARDVRGQRAVRFLHLAGSAKVPLPINFDDDWPAAG</sequence>
<dbReference type="EMBL" id="CP041616">
    <property type="protein sequence ID" value="QDO88648.1"/>
    <property type="molecule type" value="Genomic_DNA"/>
</dbReference>
<evidence type="ECO:0000313" key="3">
    <source>
        <dbReference type="Proteomes" id="UP000315395"/>
    </source>
</evidence>
<evidence type="ECO:0000313" key="2">
    <source>
        <dbReference type="EMBL" id="QDO88648.1"/>
    </source>
</evidence>
<evidence type="ECO:0008006" key="4">
    <source>
        <dbReference type="Google" id="ProtNLM"/>
    </source>
</evidence>
<evidence type="ECO:0000256" key="1">
    <source>
        <dbReference type="SAM" id="Phobius"/>
    </source>
</evidence>
<gene>
    <name evidence="2" type="ORF">FNH13_10145</name>
</gene>
<keyword evidence="1" id="KW-1133">Transmembrane helix</keyword>
<keyword evidence="3" id="KW-1185">Reference proteome</keyword>
<keyword evidence="1" id="KW-0812">Transmembrane</keyword>
<dbReference type="RefSeq" id="WP_143783325.1">
    <property type="nucleotide sequence ID" value="NZ_CP041616.1"/>
</dbReference>
<dbReference type="OrthoDB" id="3214694at2"/>